<reference evidence="3 4" key="1">
    <citation type="submission" date="2019-09" db="EMBL/GenBank/DDBJ databases">
        <title>Distinct polysaccharide growth profiles of human intestinal Prevotella copri isolates.</title>
        <authorList>
            <person name="Fehlner-Peach H."/>
            <person name="Magnabosco C."/>
            <person name="Raghavan V."/>
            <person name="Scher J.U."/>
            <person name="Tett A."/>
            <person name="Cox L.M."/>
            <person name="Gottsegen C."/>
            <person name="Watters A."/>
            <person name="Wiltshire- Gordon J.D."/>
            <person name="Segata N."/>
            <person name="Bonneau R."/>
            <person name="Littman D.R."/>
        </authorList>
    </citation>
    <scope>NUCLEOTIDE SEQUENCE [LARGE SCALE GENOMIC DNA]</scope>
    <source>
        <strain evidence="4">iAQ1173</strain>
    </source>
</reference>
<evidence type="ECO:0000256" key="2">
    <source>
        <dbReference type="ARBA" id="ARBA00023163"/>
    </source>
</evidence>
<dbReference type="GO" id="GO:0003899">
    <property type="term" value="F:DNA-directed RNA polymerase activity"/>
    <property type="evidence" value="ECO:0007669"/>
    <property type="project" value="InterPro"/>
</dbReference>
<dbReference type="Proteomes" id="UP000384372">
    <property type="component" value="Unassembled WGS sequence"/>
</dbReference>
<dbReference type="SMART" id="SM01409">
    <property type="entry name" value="RNA_pol_Rpb6"/>
    <property type="match status" value="1"/>
</dbReference>
<dbReference type="GO" id="GO:0000428">
    <property type="term" value="C:DNA-directed RNA polymerase complex"/>
    <property type="evidence" value="ECO:0007669"/>
    <property type="project" value="UniProtKB-KW"/>
</dbReference>
<dbReference type="RefSeq" id="WP_022253313.1">
    <property type="nucleotide sequence ID" value="NZ_JAHOER010000013.1"/>
</dbReference>
<keyword evidence="2" id="KW-0804">Transcription</keyword>
<dbReference type="OrthoDB" id="9429628at2"/>
<dbReference type="GO" id="GO:0006351">
    <property type="term" value="P:DNA-templated transcription"/>
    <property type="evidence" value="ECO:0007669"/>
    <property type="project" value="InterPro"/>
</dbReference>
<keyword evidence="1 3" id="KW-0240">DNA-directed RNA polymerase</keyword>
<sequence>MDYKKSKAPVNTVTRNIMDLCDNTGNIYESVAIIAKRSNQISVEIKQDLSKKLQEFASYNDSLEEVFENREQIEISRYYEKLPKPTLLATQEFVEGNIYWRDPSKDNMASKKDSLDF</sequence>
<protein>
    <submittedName>
        <fullName evidence="3">DNA-directed RNA polymerase subunit omega</fullName>
    </submittedName>
</protein>
<gene>
    <name evidence="3" type="ORF">F7D20_07290</name>
</gene>
<dbReference type="GO" id="GO:0003677">
    <property type="term" value="F:DNA binding"/>
    <property type="evidence" value="ECO:0007669"/>
    <property type="project" value="InterPro"/>
</dbReference>
<proteinExistence type="predicted"/>
<dbReference type="AlphaFoldDB" id="A0A6A7WBA3"/>
<evidence type="ECO:0000313" key="4">
    <source>
        <dbReference type="Proteomes" id="UP000384372"/>
    </source>
</evidence>
<evidence type="ECO:0000256" key="1">
    <source>
        <dbReference type="ARBA" id="ARBA00022478"/>
    </source>
</evidence>
<dbReference type="InterPro" id="IPR006110">
    <property type="entry name" value="Pol_omega/Rpo6/RPB6"/>
</dbReference>
<name>A0A6A7WBA3_9BACT</name>
<comment type="caution">
    <text evidence="3">The sequence shown here is derived from an EMBL/GenBank/DDBJ whole genome shotgun (WGS) entry which is preliminary data.</text>
</comment>
<dbReference type="Pfam" id="PF01192">
    <property type="entry name" value="RNA_pol_Rpb6"/>
    <property type="match status" value="1"/>
</dbReference>
<keyword evidence="4" id="KW-1185">Reference proteome</keyword>
<evidence type="ECO:0000313" key="3">
    <source>
        <dbReference type="EMBL" id="MQP11764.1"/>
    </source>
</evidence>
<organism evidence="3 4">
    <name type="scientific">Segatella copri</name>
    <dbReference type="NCBI Taxonomy" id="165179"/>
    <lineage>
        <taxon>Bacteria</taxon>
        <taxon>Pseudomonadati</taxon>
        <taxon>Bacteroidota</taxon>
        <taxon>Bacteroidia</taxon>
        <taxon>Bacteroidales</taxon>
        <taxon>Prevotellaceae</taxon>
        <taxon>Segatella</taxon>
    </lineage>
</organism>
<accession>A0A6A7WBA3</accession>
<dbReference type="EMBL" id="VZAD01000059">
    <property type="protein sequence ID" value="MQP11764.1"/>
    <property type="molecule type" value="Genomic_DNA"/>
</dbReference>